<dbReference type="OrthoDB" id="695705at2759"/>
<dbReference type="Gene3D" id="3.30.70.270">
    <property type="match status" value="1"/>
</dbReference>
<dbReference type="InterPro" id="IPR043128">
    <property type="entry name" value="Rev_trsase/Diguanyl_cyclase"/>
</dbReference>
<dbReference type="STRING" id="157652.A0A371IIK6"/>
<dbReference type="PANTHER" id="PTHR35046:SF9">
    <property type="entry name" value="RNA-DIRECTED DNA POLYMERASE"/>
    <property type="match status" value="1"/>
</dbReference>
<dbReference type="AlphaFoldDB" id="A0A371IIK6"/>
<dbReference type="InterPro" id="IPR041577">
    <property type="entry name" value="RT_RNaseH_2"/>
</dbReference>
<evidence type="ECO:0000259" key="2">
    <source>
        <dbReference type="Pfam" id="PF17919"/>
    </source>
</evidence>
<accession>A0A371IIK6</accession>
<evidence type="ECO:0000256" key="1">
    <source>
        <dbReference type="SAM" id="MobiDB-lite"/>
    </source>
</evidence>
<feature type="region of interest" description="Disordered" evidence="1">
    <location>
        <begin position="469"/>
        <end position="510"/>
    </location>
</feature>
<proteinExistence type="predicted"/>
<dbReference type="EMBL" id="QJKJ01000005">
    <property type="protein sequence ID" value="RDY14835.1"/>
    <property type="molecule type" value="Genomic_DNA"/>
</dbReference>
<dbReference type="SUPFAM" id="SSF56672">
    <property type="entry name" value="DNA/RNA polymerases"/>
    <property type="match status" value="1"/>
</dbReference>
<sequence>MKEEEEVDQDVTITREDREVTVARFIGGLKKEIVDVVELQHYMEIEDLLHKAIQVERQLKSKSSYKFASSSSSSWRSNWKNNKVVTNSKEDVKAKYSNAPSKGVGHIASQCPNKRSMVTRDNGEIEHSSDDEIPPFEDYSDVEVAAPVNGDILVNRHALSVEPKEDGDMEQCEHNFHTRYHINDKVCSMIIDSGSCINVASTILVEKINLQIAKHPRPYKLRWLSNIGEVKDDKQVSMSFAIENYKDEVLCDVVLMEVGHILLGRPWQLNRKVIHNRRSMKNFSSIVAPLNDLVKKDVVFKWNDVHEKAFNLLKDKLTNALVLCLPNFDKTFEIECDASSVGIGVVLMQESKPIAYFSEKLSGVVLNYSTYDNELYALFLKSQGKLQKRHAKWLEFIEMFPYVIKYKKSKGNTMAKVLSRRKQKAKFVKKLHVKVRANIEKRNGQYARQANKGHVMTFEPGDGVWDEEFDSRTNPFEEGGNDRNSTDKDKDNLYDVGGPMIRSKTTTIKQ</sequence>
<feature type="domain" description="Reverse transcriptase/retrotransposon-derived protein RNase H-like" evidence="2">
    <location>
        <begin position="302"/>
        <end position="379"/>
    </location>
</feature>
<dbReference type="CDD" id="cd00303">
    <property type="entry name" value="retropepsin_like"/>
    <property type="match status" value="1"/>
</dbReference>
<evidence type="ECO:0000313" key="4">
    <source>
        <dbReference type="Proteomes" id="UP000257109"/>
    </source>
</evidence>
<organism evidence="3 4">
    <name type="scientific">Mucuna pruriens</name>
    <name type="common">Velvet bean</name>
    <name type="synonym">Dolichos pruriens</name>
    <dbReference type="NCBI Taxonomy" id="157652"/>
    <lineage>
        <taxon>Eukaryota</taxon>
        <taxon>Viridiplantae</taxon>
        <taxon>Streptophyta</taxon>
        <taxon>Embryophyta</taxon>
        <taxon>Tracheophyta</taxon>
        <taxon>Spermatophyta</taxon>
        <taxon>Magnoliopsida</taxon>
        <taxon>eudicotyledons</taxon>
        <taxon>Gunneridae</taxon>
        <taxon>Pentapetalae</taxon>
        <taxon>rosids</taxon>
        <taxon>fabids</taxon>
        <taxon>Fabales</taxon>
        <taxon>Fabaceae</taxon>
        <taxon>Papilionoideae</taxon>
        <taxon>50 kb inversion clade</taxon>
        <taxon>NPAAA clade</taxon>
        <taxon>indigoferoid/millettioid clade</taxon>
        <taxon>Phaseoleae</taxon>
        <taxon>Mucuna</taxon>
    </lineage>
</organism>
<evidence type="ECO:0000313" key="3">
    <source>
        <dbReference type="EMBL" id="RDY14835.1"/>
    </source>
</evidence>
<feature type="compositionally biased region" description="Basic and acidic residues" evidence="1">
    <location>
        <begin position="480"/>
        <end position="493"/>
    </location>
</feature>
<protein>
    <submittedName>
        <fullName evidence="3">Tf2-8</fullName>
    </submittedName>
</protein>
<feature type="non-terminal residue" evidence="3">
    <location>
        <position position="1"/>
    </location>
</feature>
<dbReference type="Pfam" id="PF17919">
    <property type="entry name" value="RT_RNaseH_2"/>
    <property type="match status" value="1"/>
</dbReference>
<name>A0A371IIK6_MUCPR</name>
<comment type="caution">
    <text evidence="3">The sequence shown here is derived from an EMBL/GenBank/DDBJ whole genome shotgun (WGS) entry which is preliminary data.</text>
</comment>
<dbReference type="PANTHER" id="PTHR35046">
    <property type="entry name" value="ZINC KNUCKLE (CCHC-TYPE) FAMILY PROTEIN"/>
    <property type="match status" value="1"/>
</dbReference>
<gene>
    <name evidence="3" type="primary">Tf2-8</name>
    <name evidence="3" type="ORF">CR513_00023</name>
</gene>
<keyword evidence="4" id="KW-1185">Reference proteome</keyword>
<dbReference type="InterPro" id="IPR043502">
    <property type="entry name" value="DNA/RNA_pol_sf"/>
</dbReference>
<dbReference type="Proteomes" id="UP000257109">
    <property type="component" value="Unassembled WGS sequence"/>
</dbReference>
<reference evidence="3" key="1">
    <citation type="submission" date="2018-05" db="EMBL/GenBank/DDBJ databases">
        <title>Draft genome of Mucuna pruriens seed.</title>
        <authorList>
            <person name="Nnadi N.E."/>
            <person name="Vos R."/>
            <person name="Hasami M.H."/>
            <person name="Devisetty U.K."/>
            <person name="Aguiy J.C."/>
        </authorList>
    </citation>
    <scope>NUCLEOTIDE SEQUENCE [LARGE SCALE GENOMIC DNA]</scope>
    <source>
        <strain evidence="3">JCA_2017</strain>
    </source>
</reference>